<dbReference type="RefSeq" id="WP_230218055.1">
    <property type="nucleotide sequence ID" value="NZ_JAJKFT010000004.1"/>
</dbReference>
<name>A0A9X1SFR6_9BACT</name>
<dbReference type="Gene3D" id="3.30.450.370">
    <property type="match status" value="1"/>
</dbReference>
<comment type="caution">
    <text evidence="3">The sequence shown here is derived from an EMBL/GenBank/DDBJ whole genome shotgun (WGS) entry which is preliminary data.</text>
</comment>
<accession>A0A9X1SFR6</accession>
<dbReference type="Pfam" id="PF00437">
    <property type="entry name" value="T2SSE"/>
    <property type="match status" value="1"/>
</dbReference>
<comment type="similarity">
    <text evidence="1">Belongs to the GSP E family.</text>
</comment>
<proteinExistence type="inferred from homology"/>
<dbReference type="InterPro" id="IPR001482">
    <property type="entry name" value="T2SS/T4SS_dom"/>
</dbReference>
<gene>
    <name evidence="3" type="primary">tadA</name>
    <name evidence="3" type="ORF">LOC68_09505</name>
</gene>
<dbReference type="Proteomes" id="UP001139103">
    <property type="component" value="Unassembled WGS sequence"/>
</dbReference>
<dbReference type="PANTHER" id="PTHR30486:SF6">
    <property type="entry name" value="TYPE IV PILUS RETRACTATION ATPASE PILT"/>
    <property type="match status" value="1"/>
</dbReference>
<dbReference type="SUPFAM" id="SSF52540">
    <property type="entry name" value="P-loop containing nucleoside triphosphate hydrolases"/>
    <property type="match status" value="1"/>
</dbReference>
<sequence>MNSKEIYARTTRHFLAPIIPLLDDPSVSEVLINGCDVVYYEKAGRLHLSDCKFESEAALQAAARNIAEFANRTIDGANHSADARLPDGSRVHIIVPPSSRNGICLSIRKFQRSSFDLSRLVEGGSMTSEAREFLTLAVALHKNIVIAGGTGSGKTSLLNALSAEIPEYERIVVIEDSSELQLRQPHTVYLEAQPARPDGTGQVTIRDLFVDSLRMRPDRIVVGEVRRGEALDLIQSMISGHAGALTTVHATTARDAAVRLETLSLMSDVSLPVHVARTMVASAIHLIVQIGRFPDGSRRLKAISECLGMDERGEYVFQDLYVFHASGTDEAGKVTGELAFTGIQPQFRREVIEQGMADRLDLTRSVFLSPDP</sequence>
<dbReference type="EMBL" id="JAJKFT010000004">
    <property type="protein sequence ID" value="MCC9628633.1"/>
    <property type="molecule type" value="Genomic_DNA"/>
</dbReference>
<feature type="domain" description="Bacterial type II secretion system protein E" evidence="2">
    <location>
        <begin position="16"/>
        <end position="289"/>
    </location>
</feature>
<dbReference type="CDD" id="cd01130">
    <property type="entry name" value="VirB11-like_ATPase"/>
    <property type="match status" value="1"/>
</dbReference>
<dbReference type="InterPro" id="IPR027417">
    <property type="entry name" value="P-loop_NTPase"/>
</dbReference>
<dbReference type="PANTHER" id="PTHR30486">
    <property type="entry name" value="TWITCHING MOTILITY PROTEIN PILT"/>
    <property type="match status" value="1"/>
</dbReference>
<evidence type="ECO:0000313" key="4">
    <source>
        <dbReference type="Proteomes" id="UP001139103"/>
    </source>
</evidence>
<dbReference type="AlphaFoldDB" id="A0A9X1SFR6"/>
<dbReference type="InterPro" id="IPR050921">
    <property type="entry name" value="T4SS_GSP_E_ATPase"/>
</dbReference>
<evidence type="ECO:0000256" key="1">
    <source>
        <dbReference type="ARBA" id="ARBA00006611"/>
    </source>
</evidence>
<protein>
    <submittedName>
        <fullName evidence="3">Flp pilus assembly complex ATPase component TadA</fullName>
    </submittedName>
</protein>
<keyword evidence="4" id="KW-1185">Reference proteome</keyword>
<dbReference type="GO" id="GO:0016887">
    <property type="term" value="F:ATP hydrolysis activity"/>
    <property type="evidence" value="ECO:0007669"/>
    <property type="project" value="InterPro"/>
</dbReference>
<evidence type="ECO:0000313" key="3">
    <source>
        <dbReference type="EMBL" id="MCC9628633.1"/>
    </source>
</evidence>
<organism evidence="3 4">
    <name type="scientific">Blastopirellula sediminis</name>
    <dbReference type="NCBI Taxonomy" id="2894196"/>
    <lineage>
        <taxon>Bacteria</taxon>
        <taxon>Pseudomonadati</taxon>
        <taxon>Planctomycetota</taxon>
        <taxon>Planctomycetia</taxon>
        <taxon>Pirellulales</taxon>
        <taxon>Pirellulaceae</taxon>
        <taxon>Blastopirellula</taxon>
    </lineage>
</organism>
<evidence type="ECO:0000259" key="2">
    <source>
        <dbReference type="Pfam" id="PF00437"/>
    </source>
</evidence>
<dbReference type="Gene3D" id="3.40.50.300">
    <property type="entry name" value="P-loop containing nucleotide triphosphate hydrolases"/>
    <property type="match status" value="1"/>
</dbReference>
<reference evidence="3" key="1">
    <citation type="submission" date="2021-11" db="EMBL/GenBank/DDBJ databases">
        <title>Genome sequence.</title>
        <authorList>
            <person name="Sun Q."/>
        </authorList>
    </citation>
    <scope>NUCLEOTIDE SEQUENCE</scope>
    <source>
        <strain evidence="3">JC732</strain>
    </source>
</reference>